<dbReference type="CDD" id="cd01425">
    <property type="entry name" value="RPS2"/>
    <property type="match status" value="1"/>
</dbReference>
<feature type="compositionally biased region" description="Basic and acidic residues" evidence="7">
    <location>
        <begin position="237"/>
        <end position="250"/>
    </location>
</feature>
<evidence type="ECO:0000313" key="9">
    <source>
        <dbReference type="Proteomes" id="UP000178449"/>
    </source>
</evidence>
<feature type="compositionally biased region" description="Acidic residues" evidence="7">
    <location>
        <begin position="251"/>
        <end position="273"/>
    </location>
</feature>
<name>A0A1F6GAC3_9PROT</name>
<evidence type="ECO:0000256" key="1">
    <source>
        <dbReference type="ARBA" id="ARBA00006242"/>
    </source>
</evidence>
<dbReference type="PANTHER" id="PTHR12534:SF0">
    <property type="entry name" value="SMALL RIBOSOMAL SUBUNIT PROTEIN US2M"/>
    <property type="match status" value="1"/>
</dbReference>
<evidence type="ECO:0000256" key="7">
    <source>
        <dbReference type="SAM" id="MobiDB-lite"/>
    </source>
</evidence>
<accession>A0A1F6GAC3</accession>
<comment type="similarity">
    <text evidence="1 5 6">Belongs to the universal ribosomal protein uS2 family.</text>
</comment>
<comment type="caution">
    <text evidence="8">The sequence shown here is derived from an EMBL/GenBank/DDBJ whole genome shotgun (WGS) entry which is preliminary data.</text>
</comment>
<dbReference type="EMBL" id="MFNE01000028">
    <property type="protein sequence ID" value="OGG95061.1"/>
    <property type="molecule type" value="Genomic_DNA"/>
</dbReference>
<dbReference type="PANTHER" id="PTHR12534">
    <property type="entry name" value="30S RIBOSOMAL PROTEIN S2 PROKARYOTIC AND ORGANELLAR"/>
    <property type="match status" value="1"/>
</dbReference>
<dbReference type="NCBIfam" id="TIGR01011">
    <property type="entry name" value="rpsB_bact"/>
    <property type="match status" value="1"/>
</dbReference>
<dbReference type="STRING" id="1817772.A2527_12465"/>
<reference evidence="8 9" key="1">
    <citation type="journal article" date="2016" name="Nat. Commun.">
        <title>Thousands of microbial genomes shed light on interconnected biogeochemical processes in an aquifer system.</title>
        <authorList>
            <person name="Anantharaman K."/>
            <person name="Brown C.T."/>
            <person name="Hug L.A."/>
            <person name="Sharon I."/>
            <person name="Castelle C.J."/>
            <person name="Probst A.J."/>
            <person name="Thomas B.C."/>
            <person name="Singh A."/>
            <person name="Wilkins M.J."/>
            <person name="Karaoz U."/>
            <person name="Brodie E.L."/>
            <person name="Williams K.H."/>
            <person name="Hubbard S.S."/>
            <person name="Banfield J.F."/>
        </authorList>
    </citation>
    <scope>NUCLEOTIDE SEQUENCE [LARGE SCALE GENOMIC DNA]</scope>
</reference>
<dbReference type="SUPFAM" id="SSF52313">
    <property type="entry name" value="Ribosomal protein S2"/>
    <property type="match status" value="1"/>
</dbReference>
<evidence type="ECO:0000313" key="8">
    <source>
        <dbReference type="EMBL" id="OGG95061.1"/>
    </source>
</evidence>
<sequence length="273" mass="30037">MAVISMKSLFEAGVHYGHKTERWHPKMKEYIYGSKGGIYILDLRKSLASLKEVYNQVSSLTANGGRILFVGTKFQARDIMAEYALASGNHYVNLRWLGGMLTNFQTVKASIAKLKKYDELRGPEGNYPGVLKKEASRFEKERKKLEAVLGGIADMRKNPVAVFIVDLRRESIALNEAKKLGIPVIAVVDSNCDPRGVDFVIPGNDDSAHAIELYAQVVAAASIEGRKTYEATAGKVEQSEGRGSKAAHADEAEEVDEDTDEPEEGEIAEVTEE</sequence>
<evidence type="ECO:0000256" key="5">
    <source>
        <dbReference type="HAMAP-Rule" id="MF_00291"/>
    </source>
</evidence>
<dbReference type="GO" id="GO:0006412">
    <property type="term" value="P:translation"/>
    <property type="evidence" value="ECO:0007669"/>
    <property type="project" value="UniProtKB-UniRule"/>
</dbReference>
<keyword evidence="3 5" id="KW-0687">Ribonucleoprotein</keyword>
<dbReference type="HAMAP" id="MF_00291_B">
    <property type="entry name" value="Ribosomal_uS2_B"/>
    <property type="match status" value="1"/>
</dbReference>
<keyword evidence="2 5" id="KW-0689">Ribosomal protein</keyword>
<feature type="region of interest" description="Disordered" evidence="7">
    <location>
        <begin position="232"/>
        <end position="273"/>
    </location>
</feature>
<evidence type="ECO:0000256" key="2">
    <source>
        <dbReference type="ARBA" id="ARBA00022980"/>
    </source>
</evidence>
<evidence type="ECO:0000256" key="6">
    <source>
        <dbReference type="RuleBase" id="RU003631"/>
    </source>
</evidence>
<dbReference type="InterPro" id="IPR001865">
    <property type="entry name" value="Ribosomal_uS2"/>
</dbReference>
<dbReference type="GO" id="GO:0022627">
    <property type="term" value="C:cytosolic small ribosomal subunit"/>
    <property type="evidence" value="ECO:0007669"/>
    <property type="project" value="TreeGrafter"/>
</dbReference>
<dbReference type="InterPro" id="IPR023591">
    <property type="entry name" value="Ribosomal_uS2_flav_dom_sf"/>
</dbReference>
<evidence type="ECO:0000256" key="4">
    <source>
        <dbReference type="ARBA" id="ARBA00035256"/>
    </source>
</evidence>
<dbReference type="AlphaFoldDB" id="A0A1F6GAC3"/>
<dbReference type="InterPro" id="IPR005706">
    <property type="entry name" value="Ribosomal_uS2_bac/mit/plastid"/>
</dbReference>
<dbReference type="PROSITE" id="PS00963">
    <property type="entry name" value="RIBOSOMAL_S2_2"/>
    <property type="match status" value="1"/>
</dbReference>
<dbReference type="Proteomes" id="UP000178449">
    <property type="component" value="Unassembled WGS sequence"/>
</dbReference>
<dbReference type="InterPro" id="IPR018130">
    <property type="entry name" value="Ribosomal_uS2_CS"/>
</dbReference>
<dbReference type="GO" id="GO:0003735">
    <property type="term" value="F:structural constituent of ribosome"/>
    <property type="evidence" value="ECO:0007669"/>
    <property type="project" value="InterPro"/>
</dbReference>
<dbReference type="Gene3D" id="1.10.287.610">
    <property type="entry name" value="Helix hairpin bin"/>
    <property type="match status" value="1"/>
</dbReference>
<protein>
    <recommendedName>
        <fullName evidence="4 5">Small ribosomal subunit protein uS2</fullName>
    </recommendedName>
</protein>
<gene>
    <name evidence="5" type="primary">rpsB</name>
    <name evidence="8" type="ORF">A2527_12465</name>
</gene>
<proteinExistence type="inferred from homology"/>
<dbReference type="Pfam" id="PF00318">
    <property type="entry name" value="Ribosomal_S2"/>
    <property type="match status" value="1"/>
</dbReference>
<dbReference type="Gene3D" id="3.40.50.10490">
    <property type="entry name" value="Glucose-6-phosphate isomerase like protein, domain 1"/>
    <property type="match status" value="1"/>
</dbReference>
<organism evidence="8 9">
    <name type="scientific">Candidatus Lambdaproteobacteria bacterium RIFOXYD2_FULL_50_16</name>
    <dbReference type="NCBI Taxonomy" id="1817772"/>
    <lineage>
        <taxon>Bacteria</taxon>
        <taxon>Pseudomonadati</taxon>
        <taxon>Pseudomonadota</taxon>
        <taxon>Candidatus Lambdaproteobacteria</taxon>
    </lineage>
</organism>
<dbReference type="PRINTS" id="PR00395">
    <property type="entry name" value="RIBOSOMALS2"/>
</dbReference>
<evidence type="ECO:0000256" key="3">
    <source>
        <dbReference type="ARBA" id="ARBA00023274"/>
    </source>
</evidence>